<proteinExistence type="predicted"/>
<dbReference type="Proteomes" id="UP000266305">
    <property type="component" value="Unassembled WGS sequence"/>
</dbReference>
<evidence type="ECO:0000313" key="2">
    <source>
        <dbReference type="EMBL" id="RHZ94120.1"/>
    </source>
</evidence>
<evidence type="ECO:0000313" key="3">
    <source>
        <dbReference type="Proteomes" id="UP000266305"/>
    </source>
</evidence>
<dbReference type="AlphaFoldDB" id="A0AAX1UJR3"/>
<organism evidence="2 3">
    <name type="scientific">Cereibacter sphaeroides</name>
    <name type="common">Rhodobacter sphaeroides</name>
    <dbReference type="NCBI Taxonomy" id="1063"/>
    <lineage>
        <taxon>Bacteria</taxon>
        <taxon>Pseudomonadati</taxon>
        <taxon>Pseudomonadota</taxon>
        <taxon>Alphaproteobacteria</taxon>
        <taxon>Rhodobacterales</taxon>
        <taxon>Paracoccaceae</taxon>
        <taxon>Cereibacter</taxon>
    </lineage>
</organism>
<reference evidence="2 3" key="1">
    <citation type="submission" date="2018-08" db="EMBL/GenBank/DDBJ databases">
        <title>Draft genome sequence of Rhodobacter sphaeroides FY.</title>
        <authorList>
            <person name="Rayyan A."/>
            <person name="Meyer T.E."/>
            <person name="Kyndt J.A."/>
        </authorList>
    </citation>
    <scope>NUCLEOTIDE SEQUENCE [LARGE SCALE GENOMIC DNA]</scope>
    <source>
        <strain evidence="2 3">FY</strain>
    </source>
</reference>
<comment type="caution">
    <text evidence="2">The sequence shown here is derived from an EMBL/GenBank/DDBJ whole genome shotgun (WGS) entry which is preliminary data.</text>
</comment>
<name>A0AAX1UJR3_CERSP</name>
<sequence length="68" mass="7480">MGFQIGAHAAAPFWNCRGTIPCTARLCQTGRGRRGRNIPFKRMGVRRARGHSSRMPGAWPLRPACESG</sequence>
<accession>A0AAX1UJR3</accession>
<evidence type="ECO:0000256" key="1">
    <source>
        <dbReference type="SAM" id="MobiDB-lite"/>
    </source>
</evidence>
<feature type="region of interest" description="Disordered" evidence="1">
    <location>
        <begin position="45"/>
        <end position="68"/>
    </location>
</feature>
<protein>
    <submittedName>
        <fullName evidence="2">Uncharacterized protein</fullName>
    </submittedName>
</protein>
<gene>
    <name evidence="2" type="ORF">D1114_13085</name>
</gene>
<dbReference type="EMBL" id="QWGP01000014">
    <property type="protein sequence ID" value="RHZ94120.1"/>
    <property type="molecule type" value="Genomic_DNA"/>
</dbReference>